<dbReference type="STRING" id="3694.A0A3N7F404"/>
<dbReference type="InterPro" id="IPR006734">
    <property type="entry name" value="PLATZ"/>
</dbReference>
<gene>
    <name evidence="2" type="ORF">POPTR_005G130300</name>
</gene>
<organism evidence="2 3">
    <name type="scientific">Populus trichocarpa</name>
    <name type="common">Western balsam poplar</name>
    <name type="synonym">Populus balsamifera subsp. trichocarpa</name>
    <dbReference type="NCBI Taxonomy" id="3694"/>
    <lineage>
        <taxon>Eukaryota</taxon>
        <taxon>Viridiplantae</taxon>
        <taxon>Streptophyta</taxon>
        <taxon>Embryophyta</taxon>
        <taxon>Tracheophyta</taxon>
        <taxon>Spermatophyta</taxon>
        <taxon>Magnoliopsida</taxon>
        <taxon>eudicotyledons</taxon>
        <taxon>Gunneridae</taxon>
        <taxon>Pentapetalae</taxon>
        <taxon>rosids</taxon>
        <taxon>fabids</taxon>
        <taxon>Malpighiales</taxon>
        <taxon>Salicaceae</taxon>
        <taxon>Saliceae</taxon>
        <taxon>Populus</taxon>
    </lineage>
</organism>
<dbReference type="Pfam" id="PF04640">
    <property type="entry name" value="PLATZ"/>
    <property type="match status" value="1"/>
</dbReference>
<sequence length="209" mass="24339">MGEHATYPQWLLHLIETEFYELCENHSDPNRAKHCNFFCVDCTKSPPFCDHCNSNNVHKGHQVIQVYRSSYSPGIKIPVIRTLFDISEIQPYSINRNSIIYIQQRTSKENSNGSVINQSQRPLSNHNYSETNHKRKRRCESCQWELTTLEDSSHNYKFCSVECKVKGSKPSRQIEDDIEVFGSINGCDEQYCYAGRKRRKSIPRRSPLS</sequence>
<name>A0A3N7F404_POPTR</name>
<evidence type="ECO:0000313" key="2">
    <source>
        <dbReference type="EMBL" id="RQO90455.1"/>
    </source>
</evidence>
<dbReference type="Proteomes" id="UP000006729">
    <property type="component" value="Chromosome 5"/>
</dbReference>
<evidence type="ECO:0000313" key="3">
    <source>
        <dbReference type="Proteomes" id="UP000006729"/>
    </source>
</evidence>
<dbReference type="PANTHER" id="PTHR31065">
    <property type="entry name" value="PLATZ TRANSCRIPTION FACTOR FAMILY PROTEIN"/>
    <property type="match status" value="1"/>
</dbReference>
<keyword evidence="3" id="KW-1185">Reference proteome</keyword>
<dbReference type="EMBL" id="CM009294">
    <property type="protein sequence ID" value="RQO90455.1"/>
    <property type="molecule type" value="Genomic_DNA"/>
</dbReference>
<proteinExistence type="predicted"/>
<evidence type="ECO:0000256" key="1">
    <source>
        <dbReference type="SAM" id="MobiDB-lite"/>
    </source>
</evidence>
<protein>
    <recommendedName>
        <fullName evidence="4">PLATZ transcription factor family protein</fullName>
    </recommendedName>
</protein>
<evidence type="ECO:0008006" key="4">
    <source>
        <dbReference type="Google" id="ProtNLM"/>
    </source>
</evidence>
<reference evidence="2 3" key="1">
    <citation type="journal article" date="2006" name="Science">
        <title>The genome of black cottonwood, Populus trichocarpa (Torr. &amp; Gray).</title>
        <authorList>
            <person name="Tuskan G.A."/>
            <person name="Difazio S."/>
            <person name="Jansson S."/>
            <person name="Bohlmann J."/>
            <person name="Grigoriev I."/>
            <person name="Hellsten U."/>
            <person name="Putnam N."/>
            <person name="Ralph S."/>
            <person name="Rombauts S."/>
            <person name="Salamov A."/>
            <person name="Schein J."/>
            <person name="Sterck L."/>
            <person name="Aerts A."/>
            <person name="Bhalerao R.R."/>
            <person name="Bhalerao R.P."/>
            <person name="Blaudez D."/>
            <person name="Boerjan W."/>
            <person name="Brun A."/>
            <person name="Brunner A."/>
            <person name="Busov V."/>
            <person name="Campbell M."/>
            <person name="Carlson J."/>
            <person name="Chalot M."/>
            <person name="Chapman J."/>
            <person name="Chen G.L."/>
            <person name="Cooper D."/>
            <person name="Coutinho P.M."/>
            <person name="Couturier J."/>
            <person name="Covert S."/>
            <person name="Cronk Q."/>
            <person name="Cunningham R."/>
            <person name="Davis J."/>
            <person name="Degroeve S."/>
            <person name="Dejardin A."/>
            <person name="Depamphilis C."/>
            <person name="Detter J."/>
            <person name="Dirks B."/>
            <person name="Dubchak I."/>
            <person name="Duplessis S."/>
            <person name="Ehlting J."/>
            <person name="Ellis B."/>
            <person name="Gendler K."/>
            <person name="Goodstein D."/>
            <person name="Gribskov M."/>
            <person name="Grimwood J."/>
            <person name="Groover A."/>
            <person name="Gunter L."/>
            <person name="Hamberger B."/>
            <person name="Heinze B."/>
            <person name="Helariutta Y."/>
            <person name="Henrissat B."/>
            <person name="Holligan D."/>
            <person name="Holt R."/>
            <person name="Huang W."/>
            <person name="Islam-Faridi N."/>
            <person name="Jones S."/>
            <person name="Jones-Rhoades M."/>
            <person name="Jorgensen R."/>
            <person name="Joshi C."/>
            <person name="Kangasjarvi J."/>
            <person name="Karlsson J."/>
            <person name="Kelleher C."/>
            <person name="Kirkpatrick R."/>
            <person name="Kirst M."/>
            <person name="Kohler A."/>
            <person name="Kalluri U."/>
            <person name="Larimer F."/>
            <person name="Leebens-Mack J."/>
            <person name="Leple J.C."/>
            <person name="Locascio P."/>
            <person name="Lou Y."/>
            <person name="Lucas S."/>
            <person name="Martin F."/>
            <person name="Montanini B."/>
            <person name="Napoli C."/>
            <person name="Nelson D.R."/>
            <person name="Nelson C."/>
            <person name="Nieminen K."/>
            <person name="Nilsson O."/>
            <person name="Pereda V."/>
            <person name="Peter G."/>
            <person name="Philippe R."/>
            <person name="Pilate G."/>
            <person name="Poliakov A."/>
            <person name="Razumovskaya J."/>
            <person name="Richardson P."/>
            <person name="Rinaldi C."/>
            <person name="Ritland K."/>
            <person name="Rouze P."/>
            <person name="Ryaboy D."/>
            <person name="Schmutz J."/>
            <person name="Schrader J."/>
            <person name="Segerman B."/>
            <person name="Shin H."/>
            <person name="Siddiqui A."/>
            <person name="Sterky F."/>
            <person name="Terry A."/>
            <person name="Tsai C.J."/>
            <person name="Uberbacher E."/>
            <person name="Unneberg P."/>
            <person name="Vahala J."/>
            <person name="Wall K."/>
            <person name="Wessler S."/>
            <person name="Yang G."/>
            <person name="Yin T."/>
            <person name="Douglas C."/>
            <person name="Marra M."/>
            <person name="Sandberg G."/>
            <person name="Van de Peer Y."/>
            <person name="Rokhsar D."/>
        </authorList>
    </citation>
    <scope>NUCLEOTIDE SEQUENCE [LARGE SCALE GENOMIC DNA]</scope>
    <source>
        <strain evidence="3">cv. Nisqually</strain>
    </source>
</reference>
<feature type="region of interest" description="Disordered" evidence="1">
    <location>
        <begin position="111"/>
        <end position="130"/>
    </location>
</feature>
<dbReference type="InParanoid" id="A0A3N7F404"/>
<dbReference type="AlphaFoldDB" id="A0A3N7F404"/>
<dbReference type="PANTHER" id="PTHR31065:SF39">
    <property type="entry name" value="PLATZ TRANSCRIPTION FACTOR FAMILY PROTEIN"/>
    <property type="match status" value="1"/>
</dbReference>
<dbReference type="OMA" id="FISKYMD"/>
<dbReference type="Gramene" id="Potri.005G130300.2.v4.1">
    <property type="protein sequence ID" value="Potri.005G130300.2.v4.1"/>
    <property type="gene ID" value="Potri.005G130300.v4.1"/>
</dbReference>
<accession>A0A3N7F404</accession>